<accession>A0A9P3P9M7</accession>
<evidence type="ECO:0000256" key="9">
    <source>
        <dbReference type="ARBA" id="ARBA00047931"/>
    </source>
</evidence>
<evidence type="ECO:0000256" key="3">
    <source>
        <dbReference type="ARBA" id="ARBA00007103"/>
    </source>
</evidence>
<dbReference type="GO" id="GO:0004124">
    <property type="term" value="F:cysteine synthase activity"/>
    <property type="evidence" value="ECO:0007669"/>
    <property type="project" value="UniProtKB-EC"/>
</dbReference>
<comment type="catalytic activity">
    <reaction evidence="9">
        <text>O-acetyl-L-serine + hydrogen sulfide = L-cysteine + acetate</text>
        <dbReference type="Rhea" id="RHEA:14829"/>
        <dbReference type="ChEBI" id="CHEBI:29919"/>
        <dbReference type="ChEBI" id="CHEBI:30089"/>
        <dbReference type="ChEBI" id="CHEBI:35235"/>
        <dbReference type="ChEBI" id="CHEBI:58340"/>
        <dbReference type="EC" id="2.5.1.47"/>
    </reaction>
</comment>
<dbReference type="InterPro" id="IPR001216">
    <property type="entry name" value="P-phosphate_BS"/>
</dbReference>
<protein>
    <recommendedName>
        <fullName evidence="4">cysteine synthase</fullName>
        <ecNumber evidence="4">2.5.1.47</ecNumber>
    </recommendedName>
</protein>
<feature type="domain" description="Tryptophan synthase beta chain-like PALP" evidence="10">
    <location>
        <begin position="9"/>
        <end position="289"/>
    </location>
</feature>
<evidence type="ECO:0000313" key="11">
    <source>
        <dbReference type="EMBL" id="GKJ99004.1"/>
    </source>
</evidence>
<dbReference type="InterPro" id="IPR050214">
    <property type="entry name" value="Cys_Synth/Cystath_Beta-Synth"/>
</dbReference>
<dbReference type="FunFam" id="3.40.50.1100:FF:000006">
    <property type="entry name" value="Cysteine synthase"/>
    <property type="match status" value="1"/>
</dbReference>
<name>A0A9P3P9M7_KLEVA</name>
<dbReference type="EC" id="2.5.1.47" evidence="4"/>
<evidence type="ECO:0000256" key="8">
    <source>
        <dbReference type="ARBA" id="ARBA00023192"/>
    </source>
</evidence>
<comment type="pathway">
    <text evidence="2">Amino-acid biosynthesis; L-cysteine biosynthesis; L-cysteine from L-serine: step 2/2.</text>
</comment>
<proteinExistence type="inferred from homology"/>
<dbReference type="PANTHER" id="PTHR10314">
    <property type="entry name" value="CYSTATHIONINE BETA-SYNTHASE"/>
    <property type="match status" value="1"/>
</dbReference>
<dbReference type="EMBL" id="BQTA01000013">
    <property type="protein sequence ID" value="GKJ99004.1"/>
    <property type="molecule type" value="Genomic_DNA"/>
</dbReference>
<dbReference type="AlphaFoldDB" id="A0A9P3P9M7"/>
<evidence type="ECO:0000256" key="1">
    <source>
        <dbReference type="ARBA" id="ARBA00001933"/>
    </source>
</evidence>
<comment type="similarity">
    <text evidence="3">Belongs to the cysteine synthase/cystathionine beta-synthase family.</text>
</comment>
<evidence type="ECO:0000256" key="6">
    <source>
        <dbReference type="ARBA" id="ARBA00022679"/>
    </source>
</evidence>
<keyword evidence="6" id="KW-0808">Transferase</keyword>
<gene>
    <name evidence="11" type="ORF">NUKP37_38730</name>
</gene>
<dbReference type="SUPFAM" id="SSF53686">
    <property type="entry name" value="Tryptophan synthase beta subunit-like PLP-dependent enzymes"/>
    <property type="match status" value="1"/>
</dbReference>
<evidence type="ECO:0000259" key="10">
    <source>
        <dbReference type="Pfam" id="PF00291"/>
    </source>
</evidence>
<evidence type="ECO:0000256" key="5">
    <source>
        <dbReference type="ARBA" id="ARBA00022605"/>
    </source>
</evidence>
<dbReference type="PROSITE" id="PS00901">
    <property type="entry name" value="CYS_SYNTHASE"/>
    <property type="match status" value="1"/>
</dbReference>
<comment type="cofactor">
    <cofactor evidence="1">
        <name>pyridoxal 5'-phosphate</name>
        <dbReference type="ChEBI" id="CHEBI:597326"/>
    </cofactor>
</comment>
<organism evidence="11 12">
    <name type="scientific">Klebsiella variicola</name>
    <dbReference type="NCBI Taxonomy" id="244366"/>
    <lineage>
        <taxon>Bacteria</taxon>
        <taxon>Pseudomonadati</taxon>
        <taxon>Pseudomonadota</taxon>
        <taxon>Gammaproteobacteria</taxon>
        <taxon>Enterobacterales</taxon>
        <taxon>Enterobacteriaceae</taxon>
        <taxon>Klebsiella/Raoultella group</taxon>
        <taxon>Klebsiella</taxon>
        <taxon>Klebsiella pneumoniae complex</taxon>
    </lineage>
</organism>
<dbReference type="KEGG" id="kpe:KPK_1752"/>
<keyword evidence="8" id="KW-0198">Cysteine biosynthesis</keyword>
<dbReference type="Pfam" id="PF00291">
    <property type="entry name" value="PALP"/>
    <property type="match status" value="1"/>
</dbReference>
<dbReference type="GO" id="GO:0006535">
    <property type="term" value="P:cysteine biosynthetic process from serine"/>
    <property type="evidence" value="ECO:0007669"/>
    <property type="project" value="InterPro"/>
</dbReference>
<dbReference type="InterPro" id="IPR001926">
    <property type="entry name" value="TrpB-like_PALP"/>
</dbReference>
<dbReference type="CDD" id="cd01561">
    <property type="entry name" value="CBS_like"/>
    <property type="match status" value="1"/>
</dbReference>
<dbReference type="InterPro" id="IPR036052">
    <property type="entry name" value="TrpB-like_PALP_sf"/>
</dbReference>
<comment type="caution">
    <text evidence="11">The sequence shown here is derived from an EMBL/GenBank/DDBJ whole genome shotgun (WGS) entry which is preliminary data.</text>
</comment>
<sequence>MIIIMNLLETIGETPLIALPSFSAELSGVTLLAKAEFMNPSGSVKDRAAKAMILDGIARGLLTPDKTIIDATSGNTGIAYAMIGAALGYHVRLYLPQNTSPERKKIIRHYGATIVETDPLEGSDGAYLEVQAQVAAHPERYFYPDQYNNPVNPQTHFATTGKEIWEQSGKQVTHFVAGMGTSGSFVGTARRLKFEDPRVKTLAVQPASPFHGIEGTKHMGSSIKPGILDETLFDDVISVTTEEAYASARRLARRDGIFVGISSGANVAAAARLARTLPAGSVVVTLLCDVGSRYLTDPFWNETHD</sequence>
<dbReference type="Gene3D" id="3.40.50.1100">
    <property type="match status" value="2"/>
</dbReference>
<evidence type="ECO:0000313" key="12">
    <source>
        <dbReference type="Proteomes" id="UP001060507"/>
    </source>
</evidence>
<evidence type="ECO:0000256" key="7">
    <source>
        <dbReference type="ARBA" id="ARBA00022898"/>
    </source>
</evidence>
<keyword evidence="5" id="KW-0028">Amino-acid biosynthesis</keyword>
<evidence type="ECO:0000256" key="2">
    <source>
        <dbReference type="ARBA" id="ARBA00004962"/>
    </source>
</evidence>
<dbReference type="Proteomes" id="UP001060507">
    <property type="component" value="Unassembled WGS sequence"/>
</dbReference>
<keyword evidence="7" id="KW-0663">Pyridoxal phosphate</keyword>
<evidence type="ECO:0000256" key="4">
    <source>
        <dbReference type="ARBA" id="ARBA00012681"/>
    </source>
</evidence>
<reference evidence="11" key="1">
    <citation type="journal article" date="2022" name="J. Appl. Microbiol.">
        <title>PCR-based ORF typing of Klebsiella pneumoniae for rapid identification of global clones and transmission events.</title>
        <authorList>
            <person name="Nonogaki R."/>
            <person name="Iijima A."/>
            <person name="Kawamura K."/>
            <person name="Kayama S."/>
            <person name="Sugai M."/>
            <person name="Yagi T."/>
            <person name="Arakawa Y."/>
            <person name="Doi Y."/>
            <person name="Suzuki M."/>
        </authorList>
    </citation>
    <scope>NUCLEOTIDE SEQUENCE</scope>
    <source>
        <strain evidence="11">NUKP-37</strain>
    </source>
</reference>